<dbReference type="NCBIfam" id="TIGR04363">
    <property type="entry name" value="LD_lanti_pre"/>
    <property type="match status" value="1"/>
</dbReference>
<keyword evidence="2" id="KW-1185">Reference proteome</keyword>
<dbReference type="InterPro" id="IPR027575">
    <property type="entry name" value="LD_lanti_pre"/>
</dbReference>
<organism evidence="1 2">
    <name type="scientific">Stackebrandtia nassauensis (strain DSM 44728 / CIP 108903 / NRRL B-16338 / NBRC 102104 / LLR-40K-21)</name>
    <dbReference type="NCBI Taxonomy" id="446470"/>
    <lineage>
        <taxon>Bacteria</taxon>
        <taxon>Bacillati</taxon>
        <taxon>Actinomycetota</taxon>
        <taxon>Actinomycetes</taxon>
        <taxon>Glycomycetales</taxon>
        <taxon>Glycomycetaceae</taxon>
        <taxon>Stackebrandtia</taxon>
    </lineage>
</organism>
<dbReference type="RefSeq" id="WP_013020619.1">
    <property type="nucleotide sequence ID" value="NC_013947.1"/>
</dbReference>
<name>D3PVS7_STANL</name>
<dbReference type="KEGG" id="sna:Snas_5416"/>
<dbReference type="HOGENOM" id="CLU_213404_0_0_11"/>
<evidence type="ECO:0000313" key="1">
    <source>
        <dbReference type="EMBL" id="ADD45048.1"/>
    </source>
</evidence>
<protein>
    <submittedName>
        <fullName evidence="1">Uncharacterized protein</fullName>
    </submittedName>
</protein>
<gene>
    <name evidence="1" type="ordered locus">Snas_5416</name>
</gene>
<reference evidence="1 2" key="1">
    <citation type="journal article" date="2009" name="Stand. Genomic Sci.">
        <title>Complete genome sequence of Stackebrandtia nassauensis type strain (LLR-40K-21).</title>
        <authorList>
            <person name="Munk C."/>
            <person name="Lapidus A."/>
            <person name="Copeland A."/>
            <person name="Jando M."/>
            <person name="Mayilraj S."/>
            <person name="Glavina Del Rio T."/>
            <person name="Nolan M."/>
            <person name="Chen F."/>
            <person name="Lucas S."/>
            <person name="Tice H."/>
            <person name="Cheng J.F."/>
            <person name="Han C."/>
            <person name="Detter J.C."/>
            <person name="Bruce D."/>
            <person name="Goodwin L."/>
            <person name="Chain P."/>
            <person name="Pitluck S."/>
            <person name="Goker M."/>
            <person name="Ovchinikova G."/>
            <person name="Pati A."/>
            <person name="Ivanova N."/>
            <person name="Mavromatis K."/>
            <person name="Chen A."/>
            <person name="Palaniappan K."/>
            <person name="Land M."/>
            <person name="Hauser L."/>
            <person name="Chang Y.J."/>
            <person name="Jeffries C.D."/>
            <person name="Bristow J."/>
            <person name="Eisen J.A."/>
            <person name="Markowitz V."/>
            <person name="Hugenholtz P."/>
            <person name="Kyrpides N.C."/>
            <person name="Klenk H.P."/>
        </authorList>
    </citation>
    <scope>NUCLEOTIDE SEQUENCE [LARGE SCALE GENOMIC DNA]</scope>
    <source>
        <strain evidence="2">DSM 44728 / CIP 108903 / NRRL B-16338 / NBRC 102104 / LLR-40K-21</strain>
    </source>
</reference>
<proteinExistence type="predicted"/>
<sequence>MKPTLEATTDIEAFEDLFKLDVRIEAEGPSLSRCNPTNDGCSNSCTSVGCSANC</sequence>
<accession>D3PVS7</accession>
<dbReference type="Proteomes" id="UP000000844">
    <property type="component" value="Chromosome"/>
</dbReference>
<dbReference type="AlphaFoldDB" id="D3PVS7"/>
<evidence type="ECO:0000313" key="2">
    <source>
        <dbReference type="Proteomes" id="UP000000844"/>
    </source>
</evidence>
<dbReference type="STRING" id="446470.Snas_5416"/>
<dbReference type="EMBL" id="CP001778">
    <property type="protein sequence ID" value="ADD45048.1"/>
    <property type="molecule type" value="Genomic_DNA"/>
</dbReference>